<feature type="transmembrane region" description="Helical" evidence="1">
    <location>
        <begin position="26"/>
        <end position="45"/>
    </location>
</feature>
<accession>A0A0W8F158</accession>
<protein>
    <submittedName>
        <fullName evidence="2">Energy conserving hydrogenase eha transmembrane protein d</fullName>
    </submittedName>
</protein>
<name>A0A0W8F158_9ZZZZ</name>
<dbReference type="InterPro" id="IPR019213">
    <property type="entry name" value="EhaD-like"/>
</dbReference>
<keyword evidence="1" id="KW-1133">Transmembrane helix</keyword>
<reference evidence="2" key="1">
    <citation type="journal article" date="2015" name="Proc. Natl. Acad. Sci. U.S.A.">
        <title>Networks of energetic and metabolic interactions define dynamics in microbial communities.</title>
        <authorList>
            <person name="Embree M."/>
            <person name="Liu J.K."/>
            <person name="Al-Bassam M.M."/>
            <person name="Zengler K."/>
        </authorList>
    </citation>
    <scope>NUCLEOTIDE SEQUENCE</scope>
</reference>
<keyword evidence="1" id="KW-0472">Membrane</keyword>
<gene>
    <name evidence="2" type="ORF">ASZ90_015740</name>
</gene>
<proteinExistence type="predicted"/>
<comment type="caution">
    <text evidence="2">The sequence shown here is derived from an EMBL/GenBank/DDBJ whole genome shotgun (WGS) entry which is preliminary data.</text>
</comment>
<feature type="transmembrane region" description="Helical" evidence="1">
    <location>
        <begin position="52"/>
        <end position="70"/>
    </location>
</feature>
<keyword evidence="1 2" id="KW-0812">Transmembrane</keyword>
<sequence>MNLLPTIVFGLLVVLGTTGTILERDPFAKLISLSLIAAGVIPFVVDRGYLDVAIALALIVPLSTFFLLMACRRDRT</sequence>
<dbReference type="AlphaFoldDB" id="A0A0W8F158"/>
<evidence type="ECO:0000256" key="1">
    <source>
        <dbReference type="SAM" id="Phobius"/>
    </source>
</evidence>
<organism evidence="2">
    <name type="scientific">hydrocarbon metagenome</name>
    <dbReference type="NCBI Taxonomy" id="938273"/>
    <lineage>
        <taxon>unclassified sequences</taxon>
        <taxon>metagenomes</taxon>
        <taxon>ecological metagenomes</taxon>
    </lineage>
</organism>
<dbReference type="EMBL" id="LNQE01001637">
    <property type="protein sequence ID" value="KUG14624.1"/>
    <property type="molecule type" value="Genomic_DNA"/>
</dbReference>
<evidence type="ECO:0000313" key="2">
    <source>
        <dbReference type="EMBL" id="KUG14624.1"/>
    </source>
</evidence>
<dbReference type="Pfam" id="PF09881">
    <property type="entry name" value="EhaD"/>
    <property type="match status" value="1"/>
</dbReference>